<dbReference type="InterPro" id="IPR007627">
    <property type="entry name" value="RNA_pol_sigma70_r2"/>
</dbReference>
<evidence type="ECO:0000313" key="9">
    <source>
        <dbReference type="EMBL" id="KAB1644870.1"/>
    </source>
</evidence>
<dbReference type="InterPro" id="IPR050239">
    <property type="entry name" value="Sigma-70_RNA_pol_init_factors"/>
</dbReference>
<keyword evidence="3 5" id="KW-0238">DNA-binding</keyword>
<dbReference type="PROSITE" id="PS51192">
    <property type="entry name" value="HELICASE_ATP_BIND_1"/>
    <property type="match status" value="1"/>
</dbReference>
<dbReference type="PROSITE" id="PS00716">
    <property type="entry name" value="SIGMA70_2"/>
    <property type="match status" value="1"/>
</dbReference>
<feature type="compositionally biased region" description="Polar residues" evidence="6">
    <location>
        <begin position="1066"/>
        <end position="1083"/>
    </location>
</feature>
<protein>
    <recommendedName>
        <fullName evidence="5">RNA polymerase sigma factor</fullName>
    </recommendedName>
</protein>
<dbReference type="NCBIfam" id="TIGR02937">
    <property type="entry name" value="sigma70-ECF"/>
    <property type="match status" value="1"/>
</dbReference>
<comment type="similarity">
    <text evidence="5">Belongs to the sigma-70 factor family.</text>
</comment>
<evidence type="ECO:0000259" key="7">
    <source>
        <dbReference type="PROSITE" id="PS51192"/>
    </source>
</evidence>
<dbReference type="GO" id="GO:0016987">
    <property type="term" value="F:sigma factor activity"/>
    <property type="evidence" value="ECO:0007669"/>
    <property type="project" value="UniProtKB-KW"/>
</dbReference>
<keyword evidence="4 5" id="KW-0804">Transcription</keyword>
<dbReference type="InterPro" id="IPR014284">
    <property type="entry name" value="RNA_pol_sigma-70_dom"/>
</dbReference>
<dbReference type="CDD" id="cd17926">
    <property type="entry name" value="DEXHc_RE"/>
    <property type="match status" value="1"/>
</dbReference>
<dbReference type="Proteomes" id="UP000433493">
    <property type="component" value="Unassembled WGS sequence"/>
</dbReference>
<comment type="function">
    <text evidence="5">Sigma factors are initiation factors that promote the attachment of RNA polymerase to specific initiation sites and are then released.</text>
</comment>
<dbReference type="InterPro" id="IPR013325">
    <property type="entry name" value="RNA_pol_sigma_r2"/>
</dbReference>
<dbReference type="GO" id="GO:0003677">
    <property type="term" value="F:DNA binding"/>
    <property type="evidence" value="ECO:0007669"/>
    <property type="project" value="UniProtKB-KW"/>
</dbReference>
<dbReference type="InterPro" id="IPR036388">
    <property type="entry name" value="WH-like_DNA-bd_sf"/>
</dbReference>
<dbReference type="InterPro" id="IPR006935">
    <property type="entry name" value="Helicase/UvrB_N"/>
</dbReference>
<dbReference type="SMART" id="SM00487">
    <property type="entry name" value="DEXDc"/>
    <property type="match status" value="1"/>
</dbReference>
<feature type="region of interest" description="Disordered" evidence="6">
    <location>
        <begin position="521"/>
        <end position="569"/>
    </location>
</feature>
<dbReference type="RefSeq" id="WP_158050883.1">
    <property type="nucleotide sequence ID" value="NZ_WBKB01000001.1"/>
</dbReference>
<feature type="compositionally biased region" description="Basic and acidic residues" evidence="6">
    <location>
        <begin position="919"/>
        <end position="929"/>
    </location>
</feature>
<dbReference type="GO" id="GO:0006352">
    <property type="term" value="P:DNA-templated transcription initiation"/>
    <property type="evidence" value="ECO:0007669"/>
    <property type="project" value="InterPro"/>
</dbReference>
<sequence length="1083" mass="120080">MTETLSADDVEPDITSSSRHDMSALQSNLSPEIIAAQTVGLSSLEIAELIQALQQQQIRAVAAERATSAVAAMPLDLGLFDWQREALDKWKSAGKIGVVEAVTGTGKTRVGLAAIQEARAHGFRAVVYVPSLALQRQWIEQIESLLPDLRVIGQADPRTESDWDVTVITIQTAIRRKILPANEQALLVADECHRYGAPQFQKGLRLDSFPIRLGLSATRTRGDSGDAAIEEFFEQTCFNLDYERAVKDELIAPFKVAFVRVPFTPREREAYELFSNEMRDVRSKLLDTVPAEPLGEFMSAVQRLANDRAHRKSGLARWYLKRFSDRRNLLASSEQKQHALRALTPVVAASNGTLVFTQTKSSAESAAQILSEEGVSSAAVDSGVESDDRVEVIRLLGAGQMKALAAPTLLDEGIDLPNVDLGIVVSATHQRRQMIQRFGRVLRKKSDGSTAKFVIFVLAGSSEDPSSITHEPTLADELRSLAEAAENFDLSIENELGRLVSFLEPGIDPQSITSFDEIATNNSDEPEAEDDAPDADDGSIFVPNNVPQIDDESIESPGSTAGPIDSSTGPFYERVVIRRVSGTAEDPSRFPEIAGPGDDGDKYYQNDIRKNAVLSREEERTLMERIRAGEAAGVRIKNNEAKTRAERKAWEKLVRVGDEARTYFIVSNLRLVKSIALSKYPQAKRLELMDLIQEGNIGLLRAIEKFDHTRGTKFSTYATYWIRQSIDRGVDNTDRLIRLPVHVVGAVRKIEQAKKNLRREHGREASIAELAETTELSQEKVLQSLKAEWRIDPLDSIPSNLVDDEQSMFEEAIESRDIDARFRAAMDWLLDKREIKILKMRYGIDTVDGKGRTLDQIGVEFGVTRERIRQIERDSMTKLRDALPDFLANGGGRDLSEPQLHDAVLRPGKRHSGMSPRPLDARPSLEKSHAAGKPITGFGDPVLPSATLPAPQPESELSANEIRDVIELLELVREGDSAAKSLNERDSWTPTEHKNLTDLDRSGKYARAELVSRGLIQESSSPGDLNEILTMVKESGDQSYTRPARDQSVTSNHLESKSGKKRKRTSLQINLSAAITKNWPQRD</sequence>
<dbReference type="PANTHER" id="PTHR30603:SF17">
    <property type="entry name" value="RNA POLYMERASE SIGMA-G FACTOR"/>
    <property type="match status" value="1"/>
</dbReference>
<dbReference type="SUPFAM" id="SSF88946">
    <property type="entry name" value="Sigma2 domain of RNA polymerase sigma factors"/>
    <property type="match status" value="1"/>
</dbReference>
<proteinExistence type="inferred from homology"/>
<dbReference type="Pfam" id="PF04851">
    <property type="entry name" value="ResIII"/>
    <property type="match status" value="1"/>
</dbReference>
<dbReference type="Pfam" id="PF00271">
    <property type="entry name" value="Helicase_C"/>
    <property type="match status" value="1"/>
</dbReference>
<feature type="region of interest" description="Disordered" evidence="6">
    <location>
        <begin position="978"/>
        <end position="1000"/>
    </location>
</feature>
<evidence type="ECO:0000256" key="3">
    <source>
        <dbReference type="ARBA" id="ARBA00023125"/>
    </source>
</evidence>
<dbReference type="Gene3D" id="1.10.601.10">
    <property type="entry name" value="RNA Polymerase Primary Sigma Factor"/>
    <property type="match status" value="1"/>
</dbReference>
<dbReference type="SMART" id="SM00490">
    <property type="entry name" value="HELICc"/>
    <property type="match status" value="1"/>
</dbReference>
<gene>
    <name evidence="9" type="ORF">F8O05_00940</name>
</gene>
<feature type="region of interest" description="Disordered" evidence="6">
    <location>
        <begin position="1035"/>
        <end position="1083"/>
    </location>
</feature>
<keyword evidence="1 5" id="KW-0805">Transcription regulation</keyword>
<dbReference type="InterPro" id="IPR007624">
    <property type="entry name" value="RNA_pol_sigma70_r3"/>
</dbReference>
<dbReference type="EMBL" id="WBKB01000001">
    <property type="protein sequence ID" value="KAB1644870.1"/>
    <property type="molecule type" value="Genomic_DNA"/>
</dbReference>
<dbReference type="InterPro" id="IPR001650">
    <property type="entry name" value="Helicase_C-like"/>
</dbReference>
<dbReference type="PROSITE" id="PS00715">
    <property type="entry name" value="SIGMA70_1"/>
    <property type="match status" value="1"/>
</dbReference>
<dbReference type="Pfam" id="PF04539">
    <property type="entry name" value="Sigma70_r3"/>
    <property type="match status" value="1"/>
</dbReference>
<dbReference type="InterPro" id="IPR027417">
    <property type="entry name" value="P-loop_NTPase"/>
</dbReference>
<dbReference type="SUPFAM" id="SSF88659">
    <property type="entry name" value="Sigma3 and sigma4 domains of RNA polymerase sigma factors"/>
    <property type="match status" value="2"/>
</dbReference>
<dbReference type="Gene3D" id="3.40.50.300">
    <property type="entry name" value="P-loop containing nucleotide triphosphate hydrolases"/>
    <property type="match status" value="2"/>
</dbReference>
<dbReference type="InterPro" id="IPR000943">
    <property type="entry name" value="RNA_pol_sigma70"/>
</dbReference>
<dbReference type="GO" id="GO:0005524">
    <property type="term" value="F:ATP binding"/>
    <property type="evidence" value="ECO:0007669"/>
    <property type="project" value="InterPro"/>
</dbReference>
<feature type="region of interest" description="Disordered" evidence="6">
    <location>
        <begin position="1"/>
        <end position="22"/>
    </location>
</feature>
<feature type="compositionally biased region" description="Acidic residues" evidence="6">
    <location>
        <begin position="524"/>
        <end position="537"/>
    </location>
</feature>
<evidence type="ECO:0000256" key="2">
    <source>
        <dbReference type="ARBA" id="ARBA00023082"/>
    </source>
</evidence>
<dbReference type="Pfam" id="PF04542">
    <property type="entry name" value="Sigma70_r2"/>
    <property type="match status" value="1"/>
</dbReference>
<feature type="region of interest" description="Disordered" evidence="6">
    <location>
        <begin position="906"/>
        <end position="956"/>
    </location>
</feature>
<dbReference type="PRINTS" id="PR00046">
    <property type="entry name" value="SIGMA70FCT"/>
</dbReference>
<organism evidence="9 10">
    <name type="scientific">Gulosibacter chungangensis</name>
    <dbReference type="NCBI Taxonomy" id="979746"/>
    <lineage>
        <taxon>Bacteria</taxon>
        <taxon>Bacillati</taxon>
        <taxon>Actinomycetota</taxon>
        <taxon>Actinomycetes</taxon>
        <taxon>Micrococcales</taxon>
        <taxon>Microbacteriaceae</taxon>
        <taxon>Gulosibacter</taxon>
    </lineage>
</organism>
<evidence type="ECO:0000256" key="5">
    <source>
        <dbReference type="RuleBase" id="RU362124"/>
    </source>
</evidence>
<comment type="caution">
    <text evidence="9">The sequence shown here is derived from an EMBL/GenBank/DDBJ whole genome shotgun (WGS) entry which is preliminary data.</text>
</comment>
<reference evidence="9 10" key="1">
    <citation type="submission" date="2019-09" db="EMBL/GenBank/DDBJ databases">
        <title>Phylogeny of genus Pseudoclavibacter and closely related genus.</title>
        <authorList>
            <person name="Li Y."/>
        </authorList>
    </citation>
    <scope>NUCLEOTIDE SEQUENCE [LARGE SCALE GENOMIC DNA]</scope>
    <source>
        <strain evidence="9 10">KCTC 13959</strain>
    </source>
</reference>
<dbReference type="AlphaFoldDB" id="A0A7J5BGX3"/>
<dbReference type="OrthoDB" id="9776021at2"/>
<dbReference type="PROSITE" id="PS51194">
    <property type="entry name" value="HELICASE_CTER"/>
    <property type="match status" value="1"/>
</dbReference>
<evidence type="ECO:0000256" key="4">
    <source>
        <dbReference type="ARBA" id="ARBA00023163"/>
    </source>
</evidence>
<evidence type="ECO:0000256" key="1">
    <source>
        <dbReference type="ARBA" id="ARBA00023015"/>
    </source>
</evidence>
<evidence type="ECO:0000256" key="6">
    <source>
        <dbReference type="SAM" id="MobiDB-lite"/>
    </source>
</evidence>
<evidence type="ECO:0000313" key="10">
    <source>
        <dbReference type="Proteomes" id="UP000433493"/>
    </source>
</evidence>
<feature type="compositionally biased region" description="Acidic residues" evidence="6">
    <location>
        <begin position="1"/>
        <end position="12"/>
    </location>
</feature>
<dbReference type="Gene3D" id="1.10.10.10">
    <property type="entry name" value="Winged helix-like DNA-binding domain superfamily/Winged helix DNA-binding domain"/>
    <property type="match status" value="2"/>
</dbReference>
<feature type="compositionally biased region" description="Polar residues" evidence="6">
    <location>
        <begin position="1037"/>
        <end position="1053"/>
    </location>
</feature>
<feature type="domain" description="Helicase ATP-binding" evidence="7">
    <location>
        <begin position="88"/>
        <end position="237"/>
    </location>
</feature>
<feature type="domain" description="Helicase C-terminal" evidence="8">
    <location>
        <begin position="339"/>
        <end position="496"/>
    </location>
</feature>
<dbReference type="SUPFAM" id="SSF52540">
    <property type="entry name" value="P-loop containing nucleoside triphosphate hydrolases"/>
    <property type="match status" value="1"/>
</dbReference>
<dbReference type="InterPro" id="IPR007630">
    <property type="entry name" value="RNA_pol_sigma70_r4"/>
</dbReference>
<keyword evidence="2 5" id="KW-0731">Sigma factor</keyword>
<evidence type="ECO:0000259" key="8">
    <source>
        <dbReference type="PROSITE" id="PS51194"/>
    </source>
</evidence>
<dbReference type="InterPro" id="IPR013324">
    <property type="entry name" value="RNA_pol_sigma_r3/r4-like"/>
</dbReference>
<dbReference type="Pfam" id="PF04545">
    <property type="entry name" value="Sigma70_r4"/>
    <property type="match status" value="1"/>
</dbReference>
<dbReference type="GO" id="GO:0016787">
    <property type="term" value="F:hydrolase activity"/>
    <property type="evidence" value="ECO:0007669"/>
    <property type="project" value="InterPro"/>
</dbReference>
<accession>A0A7J5BGX3</accession>
<dbReference type="InterPro" id="IPR014001">
    <property type="entry name" value="Helicase_ATP-bd"/>
</dbReference>
<keyword evidence="10" id="KW-1185">Reference proteome</keyword>
<name>A0A7J5BGX3_9MICO</name>
<dbReference type="PANTHER" id="PTHR30603">
    <property type="entry name" value="RNA POLYMERASE SIGMA FACTOR RPO"/>
    <property type="match status" value="1"/>
</dbReference>